<comment type="caution">
    <text evidence="2">The sequence shown here is derived from an EMBL/GenBank/DDBJ whole genome shotgun (WGS) entry which is preliminary data.</text>
</comment>
<evidence type="ECO:0000313" key="2">
    <source>
        <dbReference type="EMBL" id="CAK9165465.1"/>
    </source>
</evidence>
<feature type="non-terminal residue" evidence="2">
    <location>
        <position position="1"/>
    </location>
</feature>
<dbReference type="InterPro" id="IPR011831">
    <property type="entry name" value="ADP-Glc_PPase"/>
</dbReference>
<name>A0ABC8T7S3_9AQUA</name>
<sequence>FYDGDSPVYTLPRHPPPTLITDAVITDCVIGDGCILNSGSAEGKGMGIPIGIGERSYIRKAIVDKSARIGKHVMIINKDNVQEGNKEAYGYIITEGIVVIIRSAVIPDGSII</sequence>
<dbReference type="InterPro" id="IPR011004">
    <property type="entry name" value="Trimer_LpxA-like_sf"/>
</dbReference>
<evidence type="ECO:0000313" key="3">
    <source>
        <dbReference type="Proteomes" id="UP001642360"/>
    </source>
</evidence>
<reference evidence="2 3" key="1">
    <citation type="submission" date="2024-02" db="EMBL/GenBank/DDBJ databases">
        <authorList>
            <person name="Vignale AGUSTIN F."/>
            <person name="Sosa J E."/>
            <person name="Modenutti C."/>
        </authorList>
    </citation>
    <scope>NUCLEOTIDE SEQUENCE [LARGE SCALE GENOMIC DNA]</scope>
</reference>
<keyword evidence="3" id="KW-1185">Reference proteome</keyword>
<dbReference type="AlphaFoldDB" id="A0ABC8T7S3"/>
<dbReference type="Gene3D" id="2.160.10.10">
    <property type="entry name" value="Hexapeptide repeat proteins"/>
    <property type="match status" value="1"/>
</dbReference>
<protein>
    <recommendedName>
        <fullName evidence="4">Glucose-1-phosphate adenylyltransferase</fullName>
    </recommendedName>
</protein>
<evidence type="ECO:0008006" key="4">
    <source>
        <dbReference type="Google" id="ProtNLM"/>
    </source>
</evidence>
<dbReference type="Pfam" id="PF25247">
    <property type="entry name" value="LbH_GLGC"/>
    <property type="match status" value="1"/>
</dbReference>
<dbReference type="PANTHER" id="PTHR43523:SF17">
    <property type="entry name" value="INACTIVE GLUCOSE-1-PHOSPHATE ADENYLYLTRANSFERASE SMALL SUBUNIT 2, CHLOROPLASTIC"/>
    <property type="match status" value="1"/>
</dbReference>
<proteinExistence type="inferred from homology"/>
<gene>
    <name evidence="2" type="ORF">ILEXP_LOCUS34632</name>
</gene>
<dbReference type="Proteomes" id="UP001642360">
    <property type="component" value="Unassembled WGS sequence"/>
</dbReference>
<dbReference type="EMBL" id="CAUOFW020004391">
    <property type="protein sequence ID" value="CAK9165465.1"/>
    <property type="molecule type" value="Genomic_DNA"/>
</dbReference>
<dbReference type="PANTHER" id="PTHR43523">
    <property type="entry name" value="GLUCOSE-1-PHOSPHATE ADENYLYLTRANSFERASE-RELATED"/>
    <property type="match status" value="1"/>
</dbReference>
<evidence type="ECO:0000256" key="1">
    <source>
        <dbReference type="ARBA" id="ARBA00010443"/>
    </source>
</evidence>
<comment type="similarity">
    <text evidence="1">Belongs to the bacterial/plant glucose-1-phosphate adenylyltransferase family.</text>
</comment>
<dbReference type="SUPFAM" id="SSF51161">
    <property type="entry name" value="Trimeric LpxA-like enzymes"/>
    <property type="match status" value="1"/>
</dbReference>
<accession>A0ABC8T7S3</accession>
<organism evidence="2 3">
    <name type="scientific">Ilex paraguariensis</name>
    <name type="common">yerba mate</name>
    <dbReference type="NCBI Taxonomy" id="185542"/>
    <lineage>
        <taxon>Eukaryota</taxon>
        <taxon>Viridiplantae</taxon>
        <taxon>Streptophyta</taxon>
        <taxon>Embryophyta</taxon>
        <taxon>Tracheophyta</taxon>
        <taxon>Spermatophyta</taxon>
        <taxon>Magnoliopsida</taxon>
        <taxon>eudicotyledons</taxon>
        <taxon>Gunneridae</taxon>
        <taxon>Pentapetalae</taxon>
        <taxon>asterids</taxon>
        <taxon>campanulids</taxon>
        <taxon>Aquifoliales</taxon>
        <taxon>Aquifoliaceae</taxon>
        <taxon>Ilex</taxon>
    </lineage>
</organism>